<dbReference type="SUPFAM" id="SSF53850">
    <property type="entry name" value="Periplasmic binding protein-like II"/>
    <property type="match status" value="1"/>
</dbReference>
<evidence type="ECO:0000313" key="5">
    <source>
        <dbReference type="Proteomes" id="UP000255124"/>
    </source>
</evidence>
<dbReference type="RefSeq" id="WP_245943479.1">
    <property type="nucleotide sequence ID" value="NZ_UFTA01000002.1"/>
</dbReference>
<dbReference type="GO" id="GO:0030976">
    <property type="term" value="F:thiamine pyrophosphate binding"/>
    <property type="evidence" value="ECO:0007669"/>
    <property type="project" value="TreeGrafter"/>
</dbReference>
<dbReference type="Gene3D" id="3.40.190.10">
    <property type="entry name" value="Periplasmic binding protein-like II"/>
    <property type="match status" value="2"/>
</dbReference>
<dbReference type="GO" id="GO:0030975">
    <property type="term" value="F:thiamine binding"/>
    <property type="evidence" value="ECO:0007669"/>
    <property type="project" value="TreeGrafter"/>
</dbReference>
<dbReference type="PIRSF" id="PIRSF002825">
    <property type="entry name" value="CfbpA"/>
    <property type="match status" value="1"/>
</dbReference>
<evidence type="ECO:0000256" key="3">
    <source>
        <dbReference type="SAM" id="SignalP"/>
    </source>
</evidence>
<reference evidence="4 5" key="1">
    <citation type="submission" date="2018-06" db="EMBL/GenBank/DDBJ databases">
        <authorList>
            <consortium name="Pathogen Informatics"/>
            <person name="Doyle S."/>
        </authorList>
    </citation>
    <scope>NUCLEOTIDE SEQUENCE [LARGE SCALE GENOMIC DNA]</scope>
    <source>
        <strain evidence="4 5">NCTC9810</strain>
    </source>
</reference>
<dbReference type="PROSITE" id="PS51257">
    <property type="entry name" value="PROKAR_LIPOPROTEIN"/>
    <property type="match status" value="1"/>
</dbReference>
<evidence type="ECO:0000256" key="1">
    <source>
        <dbReference type="ARBA" id="ARBA00022729"/>
    </source>
</evidence>
<organism evidence="4 5">
    <name type="scientific">Anaerococcus octavius</name>
    <dbReference type="NCBI Taxonomy" id="54007"/>
    <lineage>
        <taxon>Bacteria</taxon>
        <taxon>Bacillati</taxon>
        <taxon>Bacillota</taxon>
        <taxon>Tissierellia</taxon>
        <taxon>Tissierellales</taxon>
        <taxon>Peptoniphilaceae</taxon>
        <taxon>Anaerococcus</taxon>
    </lineage>
</organism>
<protein>
    <submittedName>
        <fullName evidence="4">2-aminoethylphosphonate ABC transporter substrate-binding protein</fullName>
    </submittedName>
</protein>
<feature type="chain" id="PRO_5039442490" evidence="3">
    <location>
        <begin position="24"/>
        <end position="389"/>
    </location>
</feature>
<feature type="compositionally biased region" description="Basic and acidic residues" evidence="2">
    <location>
        <begin position="41"/>
        <end position="58"/>
    </location>
</feature>
<dbReference type="Proteomes" id="UP000255124">
    <property type="component" value="Unassembled WGS sequence"/>
</dbReference>
<proteinExistence type="predicted"/>
<dbReference type="EMBL" id="UFTA01000002">
    <property type="protein sequence ID" value="SUU91989.1"/>
    <property type="molecule type" value="Genomic_DNA"/>
</dbReference>
<dbReference type="Pfam" id="PF13343">
    <property type="entry name" value="SBP_bac_6"/>
    <property type="match status" value="1"/>
</dbReference>
<evidence type="ECO:0000313" key="4">
    <source>
        <dbReference type="EMBL" id="SUU91989.1"/>
    </source>
</evidence>
<dbReference type="PANTHER" id="PTHR30006:SF2">
    <property type="entry name" value="ABC TRANSPORTER SUBSTRATE-BINDING PROTEIN"/>
    <property type="match status" value="1"/>
</dbReference>
<evidence type="ECO:0000256" key="2">
    <source>
        <dbReference type="SAM" id="MobiDB-lite"/>
    </source>
</evidence>
<dbReference type="PANTHER" id="PTHR30006">
    <property type="entry name" value="THIAMINE-BINDING PERIPLASMIC PROTEIN-RELATED"/>
    <property type="match status" value="1"/>
</dbReference>
<feature type="compositionally biased region" description="Polar residues" evidence="2">
    <location>
        <begin position="24"/>
        <end position="37"/>
    </location>
</feature>
<accession>A0A380WSY0</accession>
<gene>
    <name evidence="4" type="ORF">NCTC9810_00292</name>
</gene>
<dbReference type="GO" id="GO:0015888">
    <property type="term" value="P:thiamine transport"/>
    <property type="evidence" value="ECO:0007669"/>
    <property type="project" value="TreeGrafter"/>
</dbReference>
<keyword evidence="1 3" id="KW-0732">Signal</keyword>
<dbReference type="GO" id="GO:0030288">
    <property type="term" value="C:outer membrane-bounded periplasmic space"/>
    <property type="evidence" value="ECO:0007669"/>
    <property type="project" value="TreeGrafter"/>
</dbReference>
<feature type="signal peptide" evidence="3">
    <location>
        <begin position="1"/>
        <end position="23"/>
    </location>
</feature>
<feature type="region of interest" description="Disordered" evidence="2">
    <location>
        <begin position="24"/>
        <end position="76"/>
    </location>
</feature>
<dbReference type="InterPro" id="IPR026045">
    <property type="entry name" value="Ferric-bd"/>
</dbReference>
<sequence>MKSNIISKISLITAMLLAFTACGSEQNNTEQKATNDTNVEETAKEEKEVKDDGKKEDATTSENEDADSKEASEDNNFEGKTLNVVATSDSYVPLFEEFTKQTGADVEFLSMSSGEVISRTKAEGKPMADLWFGGGLDAFMEAKDDDLLEQYSSEMTDKLPAEYKDEDDYYFSKGLTVVGFLVNDSILQEKGLQVPKTWKDLADPKYKGEIIMSNPAISGTNYAALKGLLDLYGEEEGWELFEKINKNIDFYSKRGKDPQEKTAQGEFGIGIIPVDQKAFDAAEDYGLTVVYPEDGIPWVPEGVAIFKDSENVDIAKAFVDFMLSEKSQNMIAEIDGKDTNQLIVPDIKGLDLGLPKDKLIDEDLTTFGSDREKILNKFKEIAGNKASEE</sequence>
<name>A0A380WSY0_9FIRM</name>
<dbReference type="AlphaFoldDB" id="A0A380WSY0"/>
<dbReference type="CDD" id="cd13544">
    <property type="entry name" value="PBP2_Fbp_like_1"/>
    <property type="match status" value="1"/>
</dbReference>